<evidence type="ECO:0000313" key="2">
    <source>
        <dbReference type="EMBL" id="PVH36202.1"/>
    </source>
</evidence>
<reference evidence="2" key="1">
    <citation type="submission" date="2018-04" db="EMBL/GenBank/DDBJ databases">
        <title>WGS assembly of Panicum hallii.</title>
        <authorList>
            <person name="Lovell J."/>
            <person name="Jenkins J."/>
            <person name="Lowry D."/>
            <person name="Mamidi S."/>
            <person name="Sreedasyam A."/>
            <person name="Weng X."/>
            <person name="Barry K."/>
            <person name="Bonette J."/>
            <person name="Campitelli B."/>
            <person name="Daum C."/>
            <person name="Gordon S."/>
            <person name="Gould B."/>
            <person name="Lipzen A."/>
            <person name="Macqueen A."/>
            <person name="Palacio-Mejia J."/>
            <person name="Plott C."/>
            <person name="Shakirov E."/>
            <person name="Shu S."/>
            <person name="Yoshinaga Y."/>
            <person name="Zane M."/>
            <person name="Rokhsar D."/>
            <person name="Grimwood J."/>
            <person name="Schmutz J."/>
            <person name="Juenger T."/>
        </authorList>
    </citation>
    <scope>NUCLEOTIDE SEQUENCE [LARGE SCALE GENOMIC DNA]</scope>
    <source>
        <strain evidence="2">FIL2</strain>
    </source>
</reference>
<dbReference type="Gramene" id="PVH36202">
    <property type="protein sequence ID" value="PVH36202"/>
    <property type="gene ID" value="PAHAL_6G020400"/>
</dbReference>
<sequence>MGKAHRLRWKRLEQLHISRGISPWKELLNRERKRRRRSWPTVRGTSPASMLESRLSSRRNVRLPIAGEIMPESCLDGMSSDATLPGCRRLHVTPAHWQTSELVLFHELSQPMGSESSSLTASRALRSPSATSCCKDA</sequence>
<gene>
    <name evidence="2" type="ORF">PAHAL_6G020400</name>
</gene>
<protein>
    <submittedName>
        <fullName evidence="2">Uncharacterized protein</fullName>
    </submittedName>
</protein>
<organism evidence="2">
    <name type="scientific">Panicum hallii</name>
    <dbReference type="NCBI Taxonomy" id="206008"/>
    <lineage>
        <taxon>Eukaryota</taxon>
        <taxon>Viridiplantae</taxon>
        <taxon>Streptophyta</taxon>
        <taxon>Embryophyta</taxon>
        <taxon>Tracheophyta</taxon>
        <taxon>Spermatophyta</taxon>
        <taxon>Magnoliopsida</taxon>
        <taxon>Liliopsida</taxon>
        <taxon>Poales</taxon>
        <taxon>Poaceae</taxon>
        <taxon>PACMAD clade</taxon>
        <taxon>Panicoideae</taxon>
        <taxon>Panicodae</taxon>
        <taxon>Paniceae</taxon>
        <taxon>Panicinae</taxon>
        <taxon>Panicum</taxon>
        <taxon>Panicum sect. Panicum</taxon>
    </lineage>
</organism>
<proteinExistence type="predicted"/>
<name>A0A2T8IEV5_9POAL</name>
<dbReference type="AlphaFoldDB" id="A0A2T8IEV5"/>
<feature type="region of interest" description="Disordered" evidence="1">
    <location>
        <begin position="34"/>
        <end position="55"/>
    </location>
</feature>
<evidence type="ECO:0000256" key="1">
    <source>
        <dbReference type="SAM" id="MobiDB-lite"/>
    </source>
</evidence>
<dbReference type="Proteomes" id="UP000243499">
    <property type="component" value="Chromosome 6"/>
</dbReference>
<dbReference type="EMBL" id="CM008051">
    <property type="protein sequence ID" value="PVH36202.1"/>
    <property type="molecule type" value="Genomic_DNA"/>
</dbReference>
<accession>A0A2T8IEV5</accession>